<keyword evidence="6 9" id="KW-0456">Lyase</keyword>
<dbReference type="Proteomes" id="UP001231924">
    <property type="component" value="Unassembled WGS sequence"/>
</dbReference>
<organism evidence="9 10">
    <name type="scientific">Actinomycetospora termitidis</name>
    <dbReference type="NCBI Taxonomy" id="3053470"/>
    <lineage>
        <taxon>Bacteria</taxon>
        <taxon>Bacillati</taxon>
        <taxon>Actinomycetota</taxon>
        <taxon>Actinomycetes</taxon>
        <taxon>Pseudonocardiales</taxon>
        <taxon>Pseudonocardiaceae</taxon>
        <taxon>Actinomycetospora</taxon>
    </lineage>
</organism>
<evidence type="ECO:0000259" key="8">
    <source>
        <dbReference type="Pfam" id="PF09349"/>
    </source>
</evidence>
<evidence type="ECO:0000256" key="2">
    <source>
        <dbReference type="ARBA" id="ARBA00004754"/>
    </source>
</evidence>
<protein>
    <recommendedName>
        <fullName evidence="3">2-oxo-4-hydroxy-4-carboxy-5-ureidoimidazoline decarboxylase</fullName>
        <ecNumber evidence="3">4.1.1.97</ecNumber>
    </recommendedName>
</protein>
<dbReference type="Gene3D" id="1.10.3330.10">
    <property type="entry name" value="Oxo-4-hydroxy-4-carboxy-5-ureidoimidazoline decarboxylase"/>
    <property type="match status" value="1"/>
</dbReference>
<dbReference type="NCBIfam" id="TIGR03180">
    <property type="entry name" value="UraD_2"/>
    <property type="match status" value="1"/>
</dbReference>
<dbReference type="GO" id="GO:0051997">
    <property type="term" value="F:2-oxo-4-hydroxy-4-carboxy-5-ureidoimidazoline decarboxylase activity"/>
    <property type="evidence" value="ECO:0007669"/>
    <property type="project" value="UniProtKB-EC"/>
</dbReference>
<keyword evidence="4" id="KW-0659">Purine metabolism</keyword>
<keyword evidence="5" id="KW-0210">Decarboxylase</keyword>
<evidence type="ECO:0000256" key="4">
    <source>
        <dbReference type="ARBA" id="ARBA00022631"/>
    </source>
</evidence>
<evidence type="ECO:0000256" key="5">
    <source>
        <dbReference type="ARBA" id="ARBA00022793"/>
    </source>
</evidence>
<evidence type="ECO:0000256" key="6">
    <source>
        <dbReference type="ARBA" id="ARBA00023239"/>
    </source>
</evidence>
<evidence type="ECO:0000313" key="9">
    <source>
        <dbReference type="EMBL" id="MDL5159101.1"/>
    </source>
</evidence>
<proteinExistence type="predicted"/>
<dbReference type="RefSeq" id="WP_286055674.1">
    <property type="nucleotide sequence ID" value="NZ_JASVWF010000006.1"/>
</dbReference>
<evidence type="ECO:0000256" key="1">
    <source>
        <dbReference type="ARBA" id="ARBA00001163"/>
    </source>
</evidence>
<comment type="catalytic activity">
    <reaction evidence="1">
        <text>5-hydroxy-2-oxo-4-ureido-2,5-dihydro-1H-imidazole-5-carboxylate + H(+) = (S)-allantoin + CO2</text>
        <dbReference type="Rhea" id="RHEA:26301"/>
        <dbReference type="ChEBI" id="CHEBI:15378"/>
        <dbReference type="ChEBI" id="CHEBI:15678"/>
        <dbReference type="ChEBI" id="CHEBI:16526"/>
        <dbReference type="ChEBI" id="CHEBI:58639"/>
        <dbReference type="EC" id="4.1.1.97"/>
    </reaction>
</comment>
<name>A0ABT7MF81_9PSEU</name>
<evidence type="ECO:0000256" key="3">
    <source>
        <dbReference type="ARBA" id="ARBA00012257"/>
    </source>
</evidence>
<dbReference type="InterPro" id="IPR036778">
    <property type="entry name" value="OHCU_decarboxylase_sf"/>
</dbReference>
<reference evidence="9 10" key="1">
    <citation type="submission" date="2023-06" db="EMBL/GenBank/DDBJ databases">
        <title>Actinomycetospora Odt1-22.</title>
        <authorList>
            <person name="Supong K."/>
        </authorList>
    </citation>
    <scope>NUCLEOTIDE SEQUENCE [LARGE SCALE GENOMIC DNA]</scope>
    <source>
        <strain evidence="9 10">Odt1-22</strain>
    </source>
</reference>
<comment type="caution">
    <text evidence="9">The sequence shown here is derived from an EMBL/GenBank/DDBJ whole genome shotgun (WGS) entry which is preliminary data.</text>
</comment>
<comment type="pathway">
    <text evidence="2">Purine metabolism; urate degradation; (S)-allantoin from urate: step 3/3.</text>
</comment>
<dbReference type="InterPro" id="IPR018020">
    <property type="entry name" value="OHCU_decarboxylase"/>
</dbReference>
<dbReference type="SUPFAM" id="SSF158694">
    <property type="entry name" value="UraD-Like"/>
    <property type="match status" value="1"/>
</dbReference>
<dbReference type="Pfam" id="PF09349">
    <property type="entry name" value="OHCU_decarbox"/>
    <property type="match status" value="1"/>
</dbReference>
<gene>
    <name evidence="9" type="primary">uraD</name>
    <name evidence="9" type="ORF">QRT03_24255</name>
</gene>
<dbReference type="InterPro" id="IPR017595">
    <property type="entry name" value="OHCU_decarboxylase-2"/>
</dbReference>
<keyword evidence="10" id="KW-1185">Reference proteome</keyword>
<evidence type="ECO:0000256" key="7">
    <source>
        <dbReference type="SAM" id="MobiDB-lite"/>
    </source>
</evidence>
<dbReference type="EC" id="4.1.1.97" evidence="3"/>
<feature type="region of interest" description="Disordered" evidence="7">
    <location>
        <begin position="57"/>
        <end position="81"/>
    </location>
</feature>
<evidence type="ECO:0000313" key="10">
    <source>
        <dbReference type="Proteomes" id="UP001231924"/>
    </source>
</evidence>
<dbReference type="PANTHER" id="PTHR43466:SF1">
    <property type="entry name" value="2-OXO-4-HYDROXY-4-CARBOXY-5-UREIDOIMIDAZOLINE DECARBOXYLASE-RELATED"/>
    <property type="match status" value="1"/>
</dbReference>
<dbReference type="PANTHER" id="PTHR43466">
    <property type="entry name" value="2-OXO-4-HYDROXY-4-CARBOXY-5-UREIDOIMIDAZOLINE DECARBOXYLASE-RELATED"/>
    <property type="match status" value="1"/>
</dbReference>
<feature type="domain" description="Oxo-4-hydroxy-4-carboxy-5-ureidoimidazoline decarboxylase" evidence="8">
    <location>
        <begin position="5"/>
        <end position="145"/>
    </location>
</feature>
<sequence length="150" mass="16170">MITVDELAACNASPAWLEAVRSVPAQDLPEAGERAVLDLPWSEVLLALEAHPRIGDRVEGASAESEASRREQSGVGGASDDTRAALVEANAAYEQRFGHVFLIRAAGRSGEEMLAEARRRLDSDPAAEQDEVRAQLAAITRLRLERLVSP</sequence>
<accession>A0ABT7MF81</accession>
<dbReference type="EMBL" id="JASVWF010000006">
    <property type="protein sequence ID" value="MDL5159101.1"/>
    <property type="molecule type" value="Genomic_DNA"/>
</dbReference>